<gene>
    <name evidence="2" type="ORF">Sradi_0283100</name>
</gene>
<proteinExistence type="predicted"/>
<accession>A0AAW2W6F4</accession>
<reference evidence="2" key="2">
    <citation type="journal article" date="2024" name="Plant">
        <title>Genomic evolution and insights into agronomic trait innovations of Sesamum species.</title>
        <authorList>
            <person name="Miao H."/>
            <person name="Wang L."/>
            <person name="Qu L."/>
            <person name="Liu H."/>
            <person name="Sun Y."/>
            <person name="Le M."/>
            <person name="Wang Q."/>
            <person name="Wei S."/>
            <person name="Zheng Y."/>
            <person name="Lin W."/>
            <person name="Duan Y."/>
            <person name="Cao H."/>
            <person name="Xiong S."/>
            <person name="Wang X."/>
            <person name="Wei L."/>
            <person name="Li C."/>
            <person name="Ma Q."/>
            <person name="Ju M."/>
            <person name="Zhao R."/>
            <person name="Li G."/>
            <person name="Mu C."/>
            <person name="Tian Q."/>
            <person name="Mei H."/>
            <person name="Zhang T."/>
            <person name="Gao T."/>
            <person name="Zhang H."/>
        </authorList>
    </citation>
    <scope>NUCLEOTIDE SEQUENCE</scope>
    <source>
        <strain evidence="2">G02</strain>
    </source>
</reference>
<comment type="caution">
    <text evidence="2">The sequence shown here is derived from an EMBL/GenBank/DDBJ whole genome shotgun (WGS) entry which is preliminary data.</text>
</comment>
<organism evidence="2">
    <name type="scientific">Sesamum radiatum</name>
    <name type="common">Black benniseed</name>
    <dbReference type="NCBI Taxonomy" id="300843"/>
    <lineage>
        <taxon>Eukaryota</taxon>
        <taxon>Viridiplantae</taxon>
        <taxon>Streptophyta</taxon>
        <taxon>Embryophyta</taxon>
        <taxon>Tracheophyta</taxon>
        <taxon>Spermatophyta</taxon>
        <taxon>Magnoliopsida</taxon>
        <taxon>eudicotyledons</taxon>
        <taxon>Gunneridae</taxon>
        <taxon>Pentapetalae</taxon>
        <taxon>asterids</taxon>
        <taxon>lamiids</taxon>
        <taxon>Lamiales</taxon>
        <taxon>Pedaliaceae</taxon>
        <taxon>Sesamum</taxon>
    </lineage>
</organism>
<dbReference type="EMBL" id="JACGWJ010000002">
    <property type="protein sequence ID" value="KAL0435752.1"/>
    <property type="molecule type" value="Genomic_DNA"/>
</dbReference>
<sequence length="178" mass="20023">MAQNDCHGILQKHSRITQHHTKEQFGVGVEQQPRRQRIKSPSSAELNSPLMFEQQSKCRQRGTRGRSQSNWGSGGPGMQAIFLGSSPRSCGTGVFLPRREGADFQFSNKPAFSPVLLPSRVVQALNLNVHELGQQIKSQPDQNKNIVRKNDEKLEKKNNADDAICLSPEIFLPKEWTY</sequence>
<name>A0AAW2W6F4_SESRA</name>
<feature type="region of interest" description="Disordered" evidence="1">
    <location>
        <begin position="1"/>
        <end position="78"/>
    </location>
</feature>
<dbReference type="PANTHER" id="PTHR33356">
    <property type="entry name" value="TIP41-LIKE PROTEIN"/>
    <property type="match status" value="1"/>
</dbReference>
<evidence type="ECO:0000313" key="2">
    <source>
        <dbReference type="EMBL" id="KAL0435752.1"/>
    </source>
</evidence>
<dbReference type="PANTHER" id="PTHR33356:SF13">
    <property type="entry name" value="DUF4005 DOMAIN-CONTAINING PROTEIN"/>
    <property type="match status" value="1"/>
</dbReference>
<reference evidence="2" key="1">
    <citation type="submission" date="2020-06" db="EMBL/GenBank/DDBJ databases">
        <authorList>
            <person name="Li T."/>
            <person name="Hu X."/>
            <person name="Zhang T."/>
            <person name="Song X."/>
            <person name="Zhang H."/>
            <person name="Dai N."/>
            <person name="Sheng W."/>
            <person name="Hou X."/>
            <person name="Wei L."/>
        </authorList>
    </citation>
    <scope>NUCLEOTIDE SEQUENCE</scope>
    <source>
        <strain evidence="2">G02</strain>
        <tissue evidence="2">Leaf</tissue>
    </source>
</reference>
<evidence type="ECO:0000256" key="1">
    <source>
        <dbReference type="SAM" id="MobiDB-lite"/>
    </source>
</evidence>
<dbReference type="AlphaFoldDB" id="A0AAW2W6F4"/>
<feature type="compositionally biased region" description="Basic residues" evidence="1">
    <location>
        <begin position="10"/>
        <end position="19"/>
    </location>
</feature>
<protein>
    <submittedName>
        <fullName evidence="2">Uncharacterized protein</fullName>
    </submittedName>
</protein>